<protein>
    <submittedName>
        <fullName evidence="2">Uncharacterized protein</fullName>
    </submittedName>
</protein>
<name>A0A9Q1K6H5_9CARY</name>
<keyword evidence="3" id="KW-1185">Reference proteome</keyword>
<feature type="region of interest" description="Disordered" evidence="1">
    <location>
        <begin position="148"/>
        <end position="171"/>
    </location>
</feature>
<evidence type="ECO:0000256" key="1">
    <source>
        <dbReference type="SAM" id="MobiDB-lite"/>
    </source>
</evidence>
<proteinExistence type="predicted"/>
<reference evidence="2" key="1">
    <citation type="submission" date="2022-04" db="EMBL/GenBank/DDBJ databases">
        <title>Carnegiea gigantea Genome sequencing and assembly v2.</title>
        <authorList>
            <person name="Copetti D."/>
            <person name="Sanderson M.J."/>
            <person name="Burquez A."/>
            <person name="Wojciechowski M.F."/>
        </authorList>
    </citation>
    <scope>NUCLEOTIDE SEQUENCE</scope>
    <source>
        <strain evidence="2">SGP5-SGP5p</strain>
        <tissue evidence="2">Aerial part</tissue>
    </source>
</reference>
<gene>
    <name evidence="2" type="ORF">Cgig2_028601</name>
</gene>
<dbReference type="AlphaFoldDB" id="A0A9Q1K6H5"/>
<sequence length="171" mass="19241">MGFLLISDTCRWWTDWWIPREGQCTPVCFLPYKKADESSLSCHIMPPSNPLEKRKQREMVCCLNFTSTEMAVEYHPRPLPEDHLVLCPSFDLRMATWYAQDSNIPEMVQATFYAMAMNMVAERGIMCRILAKLMGARSLCPMNPPANLASSSGPVEASGLSDATPVSTDKE</sequence>
<comment type="caution">
    <text evidence="2">The sequence shown here is derived from an EMBL/GenBank/DDBJ whole genome shotgun (WGS) entry which is preliminary data.</text>
</comment>
<dbReference type="EMBL" id="JAKOGI010000288">
    <property type="protein sequence ID" value="KAJ8437663.1"/>
    <property type="molecule type" value="Genomic_DNA"/>
</dbReference>
<accession>A0A9Q1K6H5</accession>
<evidence type="ECO:0000313" key="2">
    <source>
        <dbReference type="EMBL" id="KAJ8437663.1"/>
    </source>
</evidence>
<evidence type="ECO:0000313" key="3">
    <source>
        <dbReference type="Proteomes" id="UP001153076"/>
    </source>
</evidence>
<dbReference type="Proteomes" id="UP001153076">
    <property type="component" value="Unassembled WGS sequence"/>
</dbReference>
<organism evidence="2 3">
    <name type="scientific">Carnegiea gigantea</name>
    <dbReference type="NCBI Taxonomy" id="171969"/>
    <lineage>
        <taxon>Eukaryota</taxon>
        <taxon>Viridiplantae</taxon>
        <taxon>Streptophyta</taxon>
        <taxon>Embryophyta</taxon>
        <taxon>Tracheophyta</taxon>
        <taxon>Spermatophyta</taxon>
        <taxon>Magnoliopsida</taxon>
        <taxon>eudicotyledons</taxon>
        <taxon>Gunneridae</taxon>
        <taxon>Pentapetalae</taxon>
        <taxon>Caryophyllales</taxon>
        <taxon>Cactineae</taxon>
        <taxon>Cactaceae</taxon>
        <taxon>Cactoideae</taxon>
        <taxon>Echinocereeae</taxon>
        <taxon>Carnegiea</taxon>
    </lineage>
</organism>